<evidence type="ECO:0000256" key="1">
    <source>
        <dbReference type="ARBA" id="ARBA00004571"/>
    </source>
</evidence>
<dbReference type="InterPro" id="IPR021731">
    <property type="entry name" value="AMIN_dom"/>
</dbReference>
<keyword evidence="3 10" id="KW-1134">Transmembrane beta strand</keyword>
<dbReference type="PANTHER" id="PTHR30069">
    <property type="entry name" value="TONB-DEPENDENT OUTER MEMBRANE RECEPTOR"/>
    <property type="match status" value="1"/>
</dbReference>
<reference evidence="17" key="1">
    <citation type="submission" date="2018-02" db="EMBL/GenBank/DDBJ databases">
        <authorList>
            <person name="Moore K."/>
            <person name="Momper L."/>
        </authorList>
    </citation>
    <scope>NUCLEOTIDE SEQUENCE [LARGE SCALE GENOMIC DNA]</scope>
    <source>
        <strain evidence="17">ULC18</strain>
    </source>
</reference>
<feature type="domain" description="TonB-dependent receptor-like beta-barrel" evidence="13">
    <location>
        <begin position="347"/>
        <end position="759"/>
    </location>
</feature>
<evidence type="ECO:0000256" key="4">
    <source>
        <dbReference type="ARBA" id="ARBA00022692"/>
    </source>
</evidence>
<evidence type="ECO:0000256" key="2">
    <source>
        <dbReference type="ARBA" id="ARBA00022448"/>
    </source>
</evidence>
<feature type="signal peptide" evidence="12">
    <location>
        <begin position="1"/>
        <end position="24"/>
    </location>
</feature>
<evidence type="ECO:0000256" key="6">
    <source>
        <dbReference type="ARBA" id="ARBA00023077"/>
    </source>
</evidence>
<organism evidence="16 17">
    <name type="scientific">Stenomitos frigidus ULC18</name>
    <dbReference type="NCBI Taxonomy" id="2107698"/>
    <lineage>
        <taxon>Bacteria</taxon>
        <taxon>Bacillati</taxon>
        <taxon>Cyanobacteriota</taxon>
        <taxon>Cyanophyceae</taxon>
        <taxon>Leptolyngbyales</taxon>
        <taxon>Leptolyngbyaceae</taxon>
        <taxon>Stenomitos</taxon>
    </lineage>
</organism>
<dbReference type="PANTHER" id="PTHR30069:SF29">
    <property type="entry name" value="HEMOGLOBIN AND HEMOGLOBIN-HAPTOGLOBIN-BINDING PROTEIN 1-RELATED"/>
    <property type="match status" value="1"/>
</dbReference>
<dbReference type="Pfam" id="PF00593">
    <property type="entry name" value="TonB_dep_Rec_b-barrel"/>
    <property type="match status" value="1"/>
</dbReference>
<dbReference type="InterPro" id="IPR039426">
    <property type="entry name" value="TonB-dep_rcpt-like"/>
</dbReference>
<evidence type="ECO:0000256" key="8">
    <source>
        <dbReference type="ARBA" id="ARBA00023170"/>
    </source>
</evidence>
<proteinExistence type="inferred from homology"/>
<reference evidence="16 17" key="2">
    <citation type="submission" date="2018-03" db="EMBL/GenBank/DDBJ databases">
        <title>The ancient ancestry and fast evolution of plastids.</title>
        <authorList>
            <person name="Moore K.R."/>
            <person name="Magnabosco C."/>
            <person name="Momper L."/>
            <person name="Gold D.A."/>
            <person name="Bosak T."/>
            <person name="Fournier G.P."/>
        </authorList>
    </citation>
    <scope>NUCLEOTIDE SEQUENCE [LARGE SCALE GENOMIC DNA]</scope>
    <source>
        <strain evidence="16 17">ULC18</strain>
    </source>
</reference>
<evidence type="ECO:0000256" key="3">
    <source>
        <dbReference type="ARBA" id="ARBA00022452"/>
    </source>
</evidence>
<evidence type="ECO:0000259" key="15">
    <source>
        <dbReference type="Pfam" id="PF11741"/>
    </source>
</evidence>
<dbReference type="InterPro" id="IPR036942">
    <property type="entry name" value="Beta-barrel_TonB_sf"/>
</dbReference>
<keyword evidence="6 11" id="KW-0798">TonB box</keyword>
<feature type="chain" id="PRO_5015419593" evidence="12">
    <location>
        <begin position="25"/>
        <end position="787"/>
    </location>
</feature>
<dbReference type="Gene3D" id="2.170.130.10">
    <property type="entry name" value="TonB-dependent receptor, plug domain"/>
    <property type="match status" value="1"/>
</dbReference>
<comment type="similarity">
    <text evidence="10 11">Belongs to the TonB-dependent receptor family.</text>
</comment>
<name>A0A2T1E1M4_9CYAN</name>
<evidence type="ECO:0000256" key="11">
    <source>
        <dbReference type="RuleBase" id="RU003357"/>
    </source>
</evidence>
<evidence type="ECO:0000256" key="12">
    <source>
        <dbReference type="SAM" id="SignalP"/>
    </source>
</evidence>
<evidence type="ECO:0000256" key="7">
    <source>
        <dbReference type="ARBA" id="ARBA00023136"/>
    </source>
</evidence>
<sequence>MQRLGIYGASVVAVVATAAQPAWAQVVQVTGVEVRAVDQGIEVVLQAAGGTLATATPTRDQNVFTVDMNNAQLQLPGGQPFERAKPLAGISNISVTQLGESTLRIAITGETQAPNVKIVQSDRGLVLAVTPGSAVEEEEEEVTVVGTRRRTLRSETPATVEVKTEEEIRREQPLARTIAENLQTLPGISLNRLGLVTTNLNIRGLTGERIGLLVDGLRVPNRQFGPPFGNYDPFRIERIEVLKGPASSIYGADAFGGVVSLTTTSPRPDRPFRVRTNLFGGGYGEFVANGEVQGPNFIVGASTRRGGDARDGNGNRIPLGTTYEIFDVYAAGRADISPIERLEVRFDRYRQNDVDLPGFASDPTSVFQITAARNVFQNNDNYSLAYINEGVPGGTNFSVRTSYQQFKDQTNLNNLLSIPGRVVNRGPFLPPLVIPPLQIPGFSSSNFLTETVSVSAQGNTPIGSAILTYGYDFSRDSNASQDLVTNLSGPLTTRTFNGIFLQSSYTVVPPLTLAGGIRFDTFDSTSNRSRDRNDSAVTFNAGAIYRITNEFAVRGNFAQGFRPPTLLTLFGSNIDGSFFAPTRGPIVSNPNLEPERANNFDLGLNYSSGSFRGGVTYFRNDISNFLGFTAIRSRPTAAGFASFQTANKRVILQGVEVTAAYLFSPQWALEGNLTYFDSRDTSGVPLQQLEVLPTTALVRLRYDDGRFSGFLQSRIFGGQGTVLLANNVLGKGSPAATVFDFQVGYRFTPGAQVTLSIENMFNADYVFPTVNLSAPGIRSLIGLRIDF</sequence>
<dbReference type="Proteomes" id="UP000239576">
    <property type="component" value="Unassembled WGS sequence"/>
</dbReference>
<dbReference type="PROSITE" id="PS52016">
    <property type="entry name" value="TONB_DEPENDENT_REC_3"/>
    <property type="match status" value="1"/>
</dbReference>
<gene>
    <name evidence="16" type="ORF">C7B82_19150</name>
</gene>
<evidence type="ECO:0000259" key="13">
    <source>
        <dbReference type="Pfam" id="PF00593"/>
    </source>
</evidence>
<dbReference type="InterPro" id="IPR012910">
    <property type="entry name" value="Plug_dom"/>
</dbReference>
<evidence type="ECO:0000313" key="16">
    <source>
        <dbReference type="EMBL" id="PSB26655.1"/>
    </source>
</evidence>
<keyword evidence="7 10" id="KW-0472">Membrane</keyword>
<evidence type="ECO:0000256" key="10">
    <source>
        <dbReference type="PROSITE-ProRule" id="PRU01360"/>
    </source>
</evidence>
<accession>A0A2T1E1M4</accession>
<evidence type="ECO:0000256" key="5">
    <source>
        <dbReference type="ARBA" id="ARBA00022729"/>
    </source>
</evidence>
<dbReference type="CDD" id="cd01347">
    <property type="entry name" value="ligand_gated_channel"/>
    <property type="match status" value="1"/>
</dbReference>
<dbReference type="InterPro" id="IPR037066">
    <property type="entry name" value="Plug_dom_sf"/>
</dbReference>
<evidence type="ECO:0000256" key="9">
    <source>
        <dbReference type="ARBA" id="ARBA00023237"/>
    </source>
</evidence>
<dbReference type="OrthoDB" id="492319at2"/>
<dbReference type="EMBL" id="PVWK01000102">
    <property type="protein sequence ID" value="PSB26655.1"/>
    <property type="molecule type" value="Genomic_DNA"/>
</dbReference>
<dbReference type="Gene3D" id="2.40.170.20">
    <property type="entry name" value="TonB-dependent receptor, beta-barrel domain"/>
    <property type="match status" value="1"/>
</dbReference>
<evidence type="ECO:0000259" key="14">
    <source>
        <dbReference type="Pfam" id="PF07715"/>
    </source>
</evidence>
<comment type="subcellular location">
    <subcellularLocation>
        <location evidence="1 10">Cell outer membrane</location>
        <topology evidence="1 10">Multi-pass membrane protein</topology>
    </subcellularLocation>
</comment>
<feature type="domain" description="AMIN" evidence="15">
    <location>
        <begin position="32"/>
        <end position="128"/>
    </location>
</feature>
<dbReference type="GO" id="GO:0009279">
    <property type="term" value="C:cell outer membrane"/>
    <property type="evidence" value="ECO:0007669"/>
    <property type="project" value="UniProtKB-SubCell"/>
</dbReference>
<dbReference type="Pfam" id="PF11741">
    <property type="entry name" value="AMIN"/>
    <property type="match status" value="1"/>
</dbReference>
<feature type="domain" description="TonB-dependent receptor plug" evidence="14">
    <location>
        <begin position="154"/>
        <end position="258"/>
    </location>
</feature>
<comment type="caution">
    <text evidence="16">The sequence shown here is derived from an EMBL/GenBank/DDBJ whole genome shotgun (WGS) entry which is preliminary data.</text>
</comment>
<evidence type="ECO:0000313" key="17">
    <source>
        <dbReference type="Proteomes" id="UP000239576"/>
    </source>
</evidence>
<dbReference type="InterPro" id="IPR000531">
    <property type="entry name" value="Beta-barrel_TonB"/>
</dbReference>
<keyword evidence="9 10" id="KW-0998">Cell outer membrane</keyword>
<dbReference type="GO" id="GO:0015344">
    <property type="term" value="F:siderophore uptake transmembrane transporter activity"/>
    <property type="evidence" value="ECO:0007669"/>
    <property type="project" value="TreeGrafter"/>
</dbReference>
<dbReference type="SUPFAM" id="SSF56935">
    <property type="entry name" value="Porins"/>
    <property type="match status" value="1"/>
</dbReference>
<keyword evidence="4 10" id="KW-0812">Transmembrane</keyword>
<protein>
    <submittedName>
        <fullName evidence="16">TonB-dependent receptor</fullName>
    </submittedName>
</protein>
<dbReference type="Pfam" id="PF07715">
    <property type="entry name" value="Plug"/>
    <property type="match status" value="1"/>
</dbReference>
<dbReference type="GO" id="GO:0044718">
    <property type="term" value="P:siderophore transmembrane transport"/>
    <property type="evidence" value="ECO:0007669"/>
    <property type="project" value="TreeGrafter"/>
</dbReference>
<keyword evidence="5 12" id="KW-0732">Signal</keyword>
<keyword evidence="17" id="KW-1185">Reference proteome</keyword>
<keyword evidence="2 10" id="KW-0813">Transport</keyword>
<keyword evidence="8 16" id="KW-0675">Receptor</keyword>
<dbReference type="AlphaFoldDB" id="A0A2T1E1M4"/>